<dbReference type="Proteomes" id="UP000190989">
    <property type="component" value="Unassembled WGS sequence"/>
</dbReference>
<keyword evidence="1" id="KW-0812">Transmembrane</keyword>
<accession>A0A1U6HK73</accession>
<feature type="transmembrane region" description="Helical" evidence="1">
    <location>
        <begin position="108"/>
        <end position="130"/>
    </location>
</feature>
<feature type="transmembrane region" description="Helical" evidence="1">
    <location>
        <begin position="227"/>
        <end position="253"/>
    </location>
</feature>
<dbReference type="RefSeq" id="WP_079730188.1">
    <property type="nucleotide sequence ID" value="NZ_FVZE01000002.1"/>
</dbReference>
<gene>
    <name evidence="3" type="ORF">SAMN06295987_102622</name>
</gene>
<dbReference type="InterPro" id="IPR057169">
    <property type="entry name" value="DUF7847"/>
</dbReference>
<organism evidence="3 4">
    <name type="scientific">Novosphingobium mathurense</name>
    <dbReference type="NCBI Taxonomy" id="428990"/>
    <lineage>
        <taxon>Bacteria</taxon>
        <taxon>Pseudomonadati</taxon>
        <taxon>Pseudomonadota</taxon>
        <taxon>Alphaproteobacteria</taxon>
        <taxon>Sphingomonadales</taxon>
        <taxon>Sphingomonadaceae</taxon>
        <taxon>Novosphingobium</taxon>
    </lineage>
</organism>
<evidence type="ECO:0000313" key="4">
    <source>
        <dbReference type="Proteomes" id="UP000190989"/>
    </source>
</evidence>
<reference evidence="4" key="1">
    <citation type="submission" date="2017-02" db="EMBL/GenBank/DDBJ databases">
        <authorList>
            <person name="Varghese N."/>
            <person name="Submissions S."/>
        </authorList>
    </citation>
    <scope>NUCLEOTIDE SEQUENCE [LARGE SCALE GENOMIC DNA]</scope>
    <source>
        <strain evidence="4">SM117</strain>
    </source>
</reference>
<sequence>MNFDSNLAWKQASGAVSANREVVLALAGVFFMLPQLAFAIFFPQPEPAAGMSEQQMVEMVTTYYSSIMPMLIPMAFIQALGTVALLRLLDGSRRPTVGEAIKGGLRGVVPYLLAQLLSGFGLALVALAVIGLLGALAGMAGMFVGVAIVAAITVFVAVRLSLTAAIVAVEQTSNPIAALLRSWKLTAGNTTRLLTFYGLFIVAFIVLLIMVNVVIGIPLALLAPDHVALIVEALVGSALSALMALYLVAIIAASHRQLAGNSPEADSEPFI</sequence>
<protein>
    <submittedName>
        <fullName evidence="3">Membrane domain of glycerophosphoryl diester phosphodiesterase</fullName>
    </submittedName>
</protein>
<dbReference type="EMBL" id="FVZE01000002">
    <property type="protein sequence ID" value="SLJ96195.1"/>
    <property type="molecule type" value="Genomic_DNA"/>
</dbReference>
<keyword evidence="1" id="KW-0472">Membrane</keyword>
<keyword evidence="4" id="KW-1185">Reference proteome</keyword>
<feature type="transmembrane region" description="Helical" evidence="1">
    <location>
        <begin position="21"/>
        <end position="42"/>
    </location>
</feature>
<name>A0A1U6HK73_9SPHN</name>
<keyword evidence="1" id="KW-1133">Transmembrane helix</keyword>
<feature type="transmembrane region" description="Helical" evidence="1">
    <location>
        <begin position="62"/>
        <end position="88"/>
    </location>
</feature>
<evidence type="ECO:0000313" key="3">
    <source>
        <dbReference type="EMBL" id="SLJ96195.1"/>
    </source>
</evidence>
<dbReference type="AlphaFoldDB" id="A0A1U6HK73"/>
<evidence type="ECO:0000259" key="2">
    <source>
        <dbReference type="Pfam" id="PF25231"/>
    </source>
</evidence>
<feature type="transmembrane region" description="Helical" evidence="1">
    <location>
        <begin position="136"/>
        <end position="158"/>
    </location>
</feature>
<evidence type="ECO:0000256" key="1">
    <source>
        <dbReference type="SAM" id="Phobius"/>
    </source>
</evidence>
<dbReference type="STRING" id="428990.SAMN06295987_102622"/>
<feature type="domain" description="DUF7847" evidence="2">
    <location>
        <begin position="22"/>
        <end position="258"/>
    </location>
</feature>
<feature type="transmembrane region" description="Helical" evidence="1">
    <location>
        <begin position="194"/>
        <end position="221"/>
    </location>
</feature>
<proteinExistence type="predicted"/>
<dbReference type="Pfam" id="PF25231">
    <property type="entry name" value="DUF7847"/>
    <property type="match status" value="1"/>
</dbReference>